<organism evidence="2 3">
    <name type="scientific">Arthrobacter woluwensis</name>
    <dbReference type="NCBI Taxonomy" id="156980"/>
    <lineage>
        <taxon>Bacteria</taxon>
        <taxon>Bacillati</taxon>
        <taxon>Actinomycetota</taxon>
        <taxon>Actinomycetes</taxon>
        <taxon>Micrococcales</taxon>
        <taxon>Micrococcaceae</taxon>
        <taxon>Arthrobacter</taxon>
    </lineage>
</organism>
<protein>
    <submittedName>
        <fullName evidence="2">Uncharacterized protein</fullName>
    </submittedName>
</protein>
<dbReference type="Proteomes" id="UP000182652">
    <property type="component" value="Unassembled WGS sequence"/>
</dbReference>
<feature type="transmembrane region" description="Helical" evidence="1">
    <location>
        <begin position="6"/>
        <end position="28"/>
    </location>
</feature>
<keyword evidence="3" id="KW-1185">Reference proteome</keyword>
<dbReference type="AlphaFoldDB" id="A0A1H4JXC3"/>
<evidence type="ECO:0000313" key="3">
    <source>
        <dbReference type="Proteomes" id="UP000182652"/>
    </source>
</evidence>
<name>A0A1H4JXC3_9MICC</name>
<keyword evidence="1" id="KW-0472">Membrane</keyword>
<keyword evidence="1" id="KW-0812">Transmembrane</keyword>
<reference evidence="2 3" key="1">
    <citation type="submission" date="2016-10" db="EMBL/GenBank/DDBJ databases">
        <authorList>
            <person name="de Groot N.N."/>
        </authorList>
    </citation>
    <scope>NUCLEOTIDE SEQUENCE [LARGE SCALE GENOMIC DNA]</scope>
    <source>
        <strain evidence="2 3">DSM 10495</strain>
    </source>
</reference>
<keyword evidence="1" id="KW-1133">Transmembrane helix</keyword>
<sequence length="72" mass="7977">MLYLSGLEATFMAVWILGILVAAALILLKSPDLRTRILLLVFSIAVPVFGSVAVIIYGVFKLFRKRPANQRT</sequence>
<accession>A0A1H4JXC3</accession>
<gene>
    <name evidence="2" type="ORF">SAMN04489745_0435</name>
</gene>
<dbReference type="EMBL" id="FNSN01000003">
    <property type="protein sequence ID" value="SEB50797.1"/>
    <property type="molecule type" value="Genomic_DNA"/>
</dbReference>
<feature type="transmembrane region" description="Helical" evidence="1">
    <location>
        <begin position="37"/>
        <end position="60"/>
    </location>
</feature>
<evidence type="ECO:0000256" key="1">
    <source>
        <dbReference type="SAM" id="Phobius"/>
    </source>
</evidence>
<proteinExistence type="predicted"/>
<evidence type="ECO:0000313" key="2">
    <source>
        <dbReference type="EMBL" id="SEB50797.1"/>
    </source>
</evidence>